<evidence type="ECO:0000313" key="1">
    <source>
        <dbReference type="EMBL" id="MDM1050537.1"/>
    </source>
</evidence>
<accession>A0ABT7NTI5</accession>
<reference evidence="1" key="2">
    <citation type="journal article" date="2022" name="Sci. Total Environ.">
        <title>Prevalence, transmission, and molecular epidemiology of tet(X)-positive bacteria among humans, animals, and environmental niches in China: An epidemiological, and genomic-based study.</title>
        <authorList>
            <person name="Dong N."/>
            <person name="Zeng Y."/>
            <person name="Cai C."/>
            <person name="Sun C."/>
            <person name="Lu J."/>
            <person name="Liu C."/>
            <person name="Zhou H."/>
            <person name="Sun Q."/>
            <person name="Shu L."/>
            <person name="Wang H."/>
            <person name="Wang Y."/>
            <person name="Wang S."/>
            <person name="Wu C."/>
            <person name="Chan E.W."/>
            <person name="Chen G."/>
            <person name="Shen Z."/>
            <person name="Chen S."/>
            <person name="Zhang R."/>
        </authorList>
    </citation>
    <scope>NUCLEOTIDE SEQUENCE</scope>
    <source>
        <strain evidence="1">R1692</strain>
    </source>
</reference>
<reference evidence="1" key="1">
    <citation type="submission" date="2020-06" db="EMBL/GenBank/DDBJ databases">
        <authorList>
            <person name="Dong N."/>
        </authorList>
    </citation>
    <scope>NUCLEOTIDE SEQUENCE</scope>
    <source>
        <strain evidence="1">R1692</strain>
    </source>
</reference>
<keyword evidence="2" id="KW-1185">Reference proteome</keyword>
<proteinExistence type="predicted"/>
<protein>
    <submittedName>
        <fullName evidence="1">Uncharacterized protein</fullName>
    </submittedName>
</protein>
<name>A0ABT7NTI5_9SPHI</name>
<comment type="caution">
    <text evidence="1">The sequence shown here is derived from an EMBL/GenBank/DDBJ whole genome shotgun (WGS) entry which is preliminary data.</text>
</comment>
<dbReference type="EMBL" id="JACAGK010000110">
    <property type="protein sequence ID" value="MDM1050537.1"/>
    <property type="molecule type" value="Genomic_DNA"/>
</dbReference>
<organism evidence="1 2">
    <name type="scientific">Sphingobacterium hotanense</name>
    <dbReference type="NCBI Taxonomy" id="649196"/>
    <lineage>
        <taxon>Bacteria</taxon>
        <taxon>Pseudomonadati</taxon>
        <taxon>Bacteroidota</taxon>
        <taxon>Sphingobacteriia</taxon>
        <taxon>Sphingobacteriales</taxon>
        <taxon>Sphingobacteriaceae</taxon>
        <taxon>Sphingobacterium</taxon>
    </lineage>
</organism>
<sequence length="82" mass="9555">MQGWAGCFFFEPGKQGFKNGQDVFSLNQERKDSRMGRIFVFESGKKGFKDVQDILSLNQERKDSRIIRILWKGKFVCTRNSS</sequence>
<gene>
    <name evidence="1" type="ORF">HX018_20060</name>
</gene>
<evidence type="ECO:0000313" key="2">
    <source>
        <dbReference type="Proteomes" id="UP001170954"/>
    </source>
</evidence>
<dbReference type="Proteomes" id="UP001170954">
    <property type="component" value="Unassembled WGS sequence"/>
</dbReference>